<protein>
    <submittedName>
        <fullName evidence="1">Uncharacterized protein family (UPF0158)</fullName>
    </submittedName>
</protein>
<proteinExistence type="predicted"/>
<evidence type="ECO:0000313" key="2">
    <source>
        <dbReference type="Proteomes" id="UP000198597"/>
    </source>
</evidence>
<name>A0A1H0NA23_9CLOT</name>
<evidence type="ECO:0000313" key="1">
    <source>
        <dbReference type="EMBL" id="SDO89508.1"/>
    </source>
</evidence>
<keyword evidence="2" id="KW-1185">Reference proteome</keyword>
<accession>A0A1H0NA23</accession>
<dbReference type="Pfam" id="PF03682">
    <property type="entry name" value="UPF0158"/>
    <property type="match status" value="1"/>
</dbReference>
<gene>
    <name evidence="1" type="ORF">SAMN04488529_101753</name>
</gene>
<sequence length="155" mass="18619">MSEKITLEDILEVQEMEMEEMTSYYNIISQCMVVLSKDDMEIAKSNGDTMKLESWKRETAEQAKDFLENPNNYINFPKQEEYNEYVIMEDFIKQCNNEDLLKKLNINLSGEEAFRKFKDTVYDIGLVDEWYYFRDERCLEVARKWCETNGVDYEK</sequence>
<reference evidence="1 2" key="1">
    <citation type="submission" date="2016-10" db="EMBL/GenBank/DDBJ databases">
        <authorList>
            <person name="de Groot N.N."/>
        </authorList>
    </citation>
    <scope>NUCLEOTIDE SEQUENCE [LARGE SCALE GENOMIC DNA]</scope>
    <source>
        <strain evidence="1 2">DSM 12272</strain>
    </source>
</reference>
<dbReference type="InterPro" id="IPR005361">
    <property type="entry name" value="UPF0158"/>
</dbReference>
<dbReference type="OrthoDB" id="48384at2"/>
<dbReference type="AlphaFoldDB" id="A0A1H0NA23"/>
<dbReference type="EMBL" id="FNJM01000001">
    <property type="protein sequence ID" value="SDO89508.1"/>
    <property type="molecule type" value="Genomic_DNA"/>
</dbReference>
<dbReference type="RefSeq" id="WP_089965968.1">
    <property type="nucleotide sequence ID" value="NZ_FNJM01000001.1"/>
</dbReference>
<dbReference type="Proteomes" id="UP000198597">
    <property type="component" value="Unassembled WGS sequence"/>
</dbReference>
<organism evidence="1 2">
    <name type="scientific">Clostridium gasigenes</name>
    <dbReference type="NCBI Taxonomy" id="94869"/>
    <lineage>
        <taxon>Bacteria</taxon>
        <taxon>Bacillati</taxon>
        <taxon>Bacillota</taxon>
        <taxon>Clostridia</taxon>
        <taxon>Eubacteriales</taxon>
        <taxon>Clostridiaceae</taxon>
        <taxon>Clostridium</taxon>
    </lineage>
</organism>